<dbReference type="Pfam" id="PF13354">
    <property type="entry name" value="Beta-lactamase2"/>
    <property type="match status" value="1"/>
</dbReference>
<evidence type="ECO:0000313" key="3">
    <source>
        <dbReference type="EMBL" id="TVY99973.1"/>
    </source>
</evidence>
<feature type="region of interest" description="Disordered" evidence="1">
    <location>
        <begin position="1"/>
        <end position="49"/>
    </location>
</feature>
<dbReference type="PANTHER" id="PTHR35333:SF3">
    <property type="entry name" value="BETA-LACTAMASE-TYPE TRANSPEPTIDASE FOLD CONTAINING PROTEIN"/>
    <property type="match status" value="1"/>
</dbReference>
<dbReference type="GO" id="GO:0046677">
    <property type="term" value="P:response to antibiotic"/>
    <property type="evidence" value="ECO:0007669"/>
    <property type="project" value="InterPro"/>
</dbReference>
<evidence type="ECO:0000259" key="2">
    <source>
        <dbReference type="Pfam" id="PF13354"/>
    </source>
</evidence>
<dbReference type="EMBL" id="RPFW01000011">
    <property type="protein sequence ID" value="TVY99973.1"/>
    <property type="molecule type" value="Genomic_DNA"/>
</dbReference>
<feature type="domain" description="Beta-lactamase class A catalytic" evidence="2">
    <location>
        <begin position="161"/>
        <end position="297"/>
    </location>
</feature>
<evidence type="ECO:0000313" key="4">
    <source>
        <dbReference type="Proteomes" id="UP000460272"/>
    </source>
</evidence>
<dbReference type="InterPro" id="IPR000871">
    <property type="entry name" value="Beta-lactam_class-A"/>
</dbReference>
<feature type="compositionally biased region" description="Low complexity" evidence="1">
    <location>
        <begin position="1"/>
        <end position="29"/>
    </location>
</feature>
<dbReference type="PANTHER" id="PTHR35333">
    <property type="entry name" value="BETA-LACTAMASE"/>
    <property type="match status" value="1"/>
</dbReference>
<dbReference type="GO" id="GO:0030655">
    <property type="term" value="P:beta-lactam antibiotic catabolic process"/>
    <property type="evidence" value="ECO:0007669"/>
    <property type="project" value="InterPro"/>
</dbReference>
<dbReference type="AlphaFoldDB" id="A0A6P2BLT7"/>
<dbReference type="GO" id="GO:0008800">
    <property type="term" value="F:beta-lactamase activity"/>
    <property type="evidence" value="ECO:0007669"/>
    <property type="project" value="InterPro"/>
</dbReference>
<dbReference type="InterPro" id="IPR045155">
    <property type="entry name" value="Beta-lactam_cat"/>
</dbReference>
<sequence length="336" mass="35371">MAASAGVTVASATTPAVRTARAASSPSVRGGRTSAGRAETTGQPKAAAADAVSVGTTTAAAVMAATGAVSPDRRVREGICTVPPARRALAAALSAGIQDALRGRAGHHAVTVYDTVTKVSCYIDSGRHFDSASIVKAIILGALLRWHQETGRPLSTAEKEKARLMITQSDNDAATALWDEVGMRRLQHFLDLAKMHQTQLGQDGYWGLTQVTAHDEMLLLELLAMPNSVLTASSRSYELGLMAKVIPGQRWGTPAGAPAKISVHVKNGWLPDGTGWHINSIGVFTGKDKDYLIAVLTDDNPSEQYGINTIERVARLVHKDLNAVSAPALPSGSDPR</sequence>
<dbReference type="OrthoDB" id="5243140at2"/>
<dbReference type="SUPFAM" id="SSF56601">
    <property type="entry name" value="beta-lactamase/transpeptidase-like"/>
    <property type="match status" value="1"/>
</dbReference>
<dbReference type="Gene3D" id="3.40.710.10">
    <property type="entry name" value="DD-peptidase/beta-lactamase superfamily"/>
    <property type="match status" value="1"/>
</dbReference>
<name>A0A6P2BLT7_9ACTN</name>
<protein>
    <recommendedName>
        <fullName evidence="2">Beta-lactamase class A catalytic domain-containing protein</fullName>
    </recommendedName>
</protein>
<accession>A0A6P2BLT7</accession>
<comment type="caution">
    <text evidence="3">The sequence shown here is derived from an EMBL/GenBank/DDBJ whole genome shotgun (WGS) entry which is preliminary data.</text>
</comment>
<organism evidence="3 4">
    <name type="scientific">Trebonia kvetii</name>
    <dbReference type="NCBI Taxonomy" id="2480626"/>
    <lineage>
        <taxon>Bacteria</taxon>
        <taxon>Bacillati</taxon>
        <taxon>Actinomycetota</taxon>
        <taxon>Actinomycetes</taxon>
        <taxon>Streptosporangiales</taxon>
        <taxon>Treboniaceae</taxon>
        <taxon>Trebonia</taxon>
    </lineage>
</organism>
<dbReference type="InterPro" id="IPR012338">
    <property type="entry name" value="Beta-lactam/transpept-like"/>
</dbReference>
<reference evidence="3 4" key="1">
    <citation type="submission" date="2018-11" db="EMBL/GenBank/DDBJ databases">
        <title>Trebonia kvetii gen.nov., sp.nov., a novel acidophilic actinobacterium, and proposal of the new actinobacterial family Treboniaceae fam. nov.</title>
        <authorList>
            <person name="Rapoport D."/>
            <person name="Sagova-Mareckova M."/>
            <person name="Sedlacek I."/>
            <person name="Provaznik J."/>
            <person name="Kralova S."/>
            <person name="Pavlinic D."/>
            <person name="Benes V."/>
            <person name="Kopecky J."/>
        </authorList>
    </citation>
    <scope>NUCLEOTIDE SEQUENCE [LARGE SCALE GENOMIC DNA]</scope>
    <source>
        <strain evidence="3 4">15Tr583</strain>
    </source>
</reference>
<dbReference type="Proteomes" id="UP000460272">
    <property type="component" value="Unassembled WGS sequence"/>
</dbReference>
<gene>
    <name evidence="3" type="ORF">EAS64_40215</name>
</gene>
<keyword evidence="4" id="KW-1185">Reference proteome</keyword>
<evidence type="ECO:0000256" key="1">
    <source>
        <dbReference type="SAM" id="MobiDB-lite"/>
    </source>
</evidence>
<proteinExistence type="predicted"/>